<dbReference type="Pfam" id="PF04578">
    <property type="entry name" value="DUF594"/>
    <property type="match status" value="1"/>
</dbReference>
<reference evidence="4" key="1">
    <citation type="submission" date="2024-06" db="EMBL/GenBank/DDBJ databases">
        <authorList>
            <person name="Ryan C."/>
        </authorList>
    </citation>
    <scope>NUCLEOTIDE SEQUENCE [LARGE SCALE GENOMIC DNA]</scope>
</reference>
<feature type="transmembrane region" description="Helical" evidence="1">
    <location>
        <begin position="629"/>
        <end position="654"/>
    </location>
</feature>
<evidence type="ECO:0000256" key="1">
    <source>
        <dbReference type="SAM" id="Phobius"/>
    </source>
</evidence>
<feature type="transmembrane region" description="Helical" evidence="1">
    <location>
        <begin position="112"/>
        <end position="131"/>
    </location>
</feature>
<evidence type="ECO:0000259" key="2">
    <source>
        <dbReference type="Pfam" id="PF13968"/>
    </source>
</evidence>
<name>A0ABC9C2X2_9POAL</name>
<feature type="transmembrane region" description="Helical" evidence="1">
    <location>
        <begin position="137"/>
        <end position="153"/>
    </location>
</feature>
<dbReference type="Proteomes" id="UP001497457">
    <property type="component" value="Chromosome 28b"/>
</dbReference>
<dbReference type="Pfam" id="PF13968">
    <property type="entry name" value="DUF4220"/>
    <property type="match status" value="1"/>
</dbReference>
<keyword evidence="1" id="KW-0812">Transmembrane</keyword>
<feature type="transmembrane region" description="Helical" evidence="1">
    <location>
        <begin position="16"/>
        <end position="35"/>
    </location>
</feature>
<sequence>MSRSVMAGLLYVWNKWQIQLLVLVSFALQLFLLIFARMRHCNISRALRILLWLVYLLADSTATYTLGHMSINSEPDNKHHRQLVAFWAPFILVHLGGQDTITAYAMADNQLWLRHLFTFTVQALGAGYAIYKNIGSNGPLVTATILMFVIGVLKNGERVWALSSSSLESISMLLDNVTIKQRDGPYYSARTQLDEKAKGLDDEAVLQGAHDLLYICMGQFVDDKVWPSMFQMAALELFHEKGSMYELIEMQLSLMYDIFYTKAAVIYTWCGCCIRAVSLLSTMTTFFLFRSSTFQDGYKRVDIVVTYTLIVGAFLLEMASILRAIGSTWMCAFIKAREWDWLHRLFVSLRRWVMAAQKKSWSGSIGQHNLIDSSNEDTGCLVSCMTSLSSFWKKGSNMISIDTKKLVLEEILKMVQACEGNEELMRSYRGQNVLSRPRRSIFLRWDLTWSTSIEFDASIIAWHIATTEFLWQSDFTGGAEALAEATKVLSNYMMFLAVERPYLLPSPVRQRLYVQARKELKDLTKWRMDFLNKERKDSPICAQGIDLCKQLLLNKDQTEPEGLLRLVFGLWVEMLCYAAHHCSRESHAKQLSNGGEFITVVWLLTTAEFNRAYCRKEWFKEREHYRRSFWSFIEASLRPLLMLAAMGLFCIMYISDKIEDTFGRLFS</sequence>
<keyword evidence="4" id="KW-1185">Reference proteome</keyword>
<evidence type="ECO:0000313" key="4">
    <source>
        <dbReference type="Proteomes" id="UP001497457"/>
    </source>
</evidence>
<organism evidence="3 4">
    <name type="scientific">Urochloa decumbens</name>
    <dbReference type="NCBI Taxonomy" id="240449"/>
    <lineage>
        <taxon>Eukaryota</taxon>
        <taxon>Viridiplantae</taxon>
        <taxon>Streptophyta</taxon>
        <taxon>Embryophyta</taxon>
        <taxon>Tracheophyta</taxon>
        <taxon>Spermatophyta</taxon>
        <taxon>Magnoliopsida</taxon>
        <taxon>Liliopsida</taxon>
        <taxon>Poales</taxon>
        <taxon>Poaceae</taxon>
        <taxon>PACMAD clade</taxon>
        <taxon>Panicoideae</taxon>
        <taxon>Panicodae</taxon>
        <taxon>Paniceae</taxon>
        <taxon>Melinidinae</taxon>
        <taxon>Urochloa</taxon>
    </lineage>
</organism>
<feature type="domain" description="DUF4220" evidence="2">
    <location>
        <begin position="52"/>
        <end position="372"/>
    </location>
</feature>
<feature type="transmembrane region" description="Helical" evidence="1">
    <location>
        <begin position="264"/>
        <end position="289"/>
    </location>
</feature>
<gene>
    <name evidence="3" type="ORF">URODEC1_LOCUS70466</name>
</gene>
<feature type="transmembrane region" description="Helical" evidence="1">
    <location>
        <begin position="309"/>
        <end position="334"/>
    </location>
</feature>
<evidence type="ECO:0000313" key="3">
    <source>
        <dbReference type="EMBL" id="CAL5011479.1"/>
    </source>
</evidence>
<feature type="transmembrane region" description="Helical" evidence="1">
    <location>
        <begin position="86"/>
        <end position="105"/>
    </location>
</feature>
<accession>A0ABC9C2X2</accession>
<keyword evidence="1" id="KW-1133">Transmembrane helix</keyword>
<dbReference type="InterPro" id="IPR007658">
    <property type="entry name" value="DUF594"/>
</dbReference>
<dbReference type="AlphaFoldDB" id="A0ABC9C2X2"/>
<reference evidence="3 4" key="2">
    <citation type="submission" date="2024-10" db="EMBL/GenBank/DDBJ databases">
        <authorList>
            <person name="Ryan C."/>
        </authorList>
    </citation>
    <scope>NUCLEOTIDE SEQUENCE [LARGE SCALE GENOMIC DNA]</scope>
</reference>
<dbReference type="PANTHER" id="PTHR31325">
    <property type="entry name" value="OS01G0798800 PROTEIN-RELATED"/>
    <property type="match status" value="1"/>
</dbReference>
<proteinExistence type="predicted"/>
<protein>
    <recommendedName>
        <fullName evidence="2">DUF4220 domain-containing protein</fullName>
    </recommendedName>
</protein>
<keyword evidence="1" id="KW-0472">Membrane</keyword>
<feature type="transmembrane region" description="Helical" evidence="1">
    <location>
        <begin position="47"/>
        <end position="66"/>
    </location>
</feature>
<dbReference type="InterPro" id="IPR025315">
    <property type="entry name" value="DUF4220"/>
</dbReference>
<dbReference type="EMBL" id="OZ075138">
    <property type="protein sequence ID" value="CAL5011479.1"/>
    <property type="molecule type" value="Genomic_DNA"/>
</dbReference>